<sequence length="583" mass="62523">MRSHQHDEDELERQQALRRATPDSSASTPVAADAVLRLQRTAGNTAVSALVSRQPQAVVQRDTGENETFDASDDPFAHQPVITPADDSIGKLVFELREQEDKDAPLGITRPTASLDAGAANLRSMSDFAQRTVVHYGSKYGTEDPSDADKTGIVDAGKRMLKDFVFGSDTSRAVAKAASENQKQVDHATVTSSLLRASLLGWLDMIDSSNSAWGYTRMQAKECNIDLLDTKLPDNDPRRLAPLGGGSTPDGAQHLDVDQVAAAGNQSGKDAKSTNFKQGIDNTSLLQAKRNHMEKSDSARAKQRMASQLLFEGATKANAEALKAEDDKKQDWQGYKLALDAVITAVEVGAGGAELPEGKVADQVNGMANSVNPLAETGGVDKAKLADWGVAGLKGVMDEKIASIDRVIGKLKEVQANRQAVISAQREIAIVEEYQIALRAERDSLITLDEESQKMLAAMQEYGGALGQAVEDKGMMPKGFSSNEADLVLLGRIRQTMVLTELATRSSARTYVDQLRGNLAPLQGMTDGPWPALVTAESQRSAQIDAVVAEADRILGVRMKHLDALQSAFLSGMAGAGQVNKPY</sequence>
<feature type="region of interest" description="Disordered" evidence="1">
    <location>
        <begin position="1"/>
        <end position="32"/>
    </location>
</feature>
<comment type="caution">
    <text evidence="2">The sequence shown here is derived from an EMBL/GenBank/DDBJ whole genome shotgun (WGS) entry which is preliminary data.</text>
</comment>
<feature type="compositionally biased region" description="Basic and acidic residues" evidence="1">
    <location>
        <begin position="230"/>
        <end position="239"/>
    </location>
</feature>
<gene>
    <name evidence="2" type="ORF">ACFOUW_28415</name>
</gene>
<evidence type="ECO:0000313" key="2">
    <source>
        <dbReference type="EMBL" id="MFC3764794.1"/>
    </source>
</evidence>
<dbReference type="Proteomes" id="UP001595699">
    <property type="component" value="Unassembled WGS sequence"/>
</dbReference>
<reference evidence="3" key="1">
    <citation type="journal article" date="2019" name="Int. J. Syst. Evol. Microbiol.">
        <title>The Global Catalogue of Microorganisms (GCM) 10K type strain sequencing project: providing services to taxonomists for standard genome sequencing and annotation.</title>
        <authorList>
            <consortium name="The Broad Institute Genomics Platform"/>
            <consortium name="The Broad Institute Genome Sequencing Center for Infectious Disease"/>
            <person name="Wu L."/>
            <person name="Ma J."/>
        </authorList>
    </citation>
    <scope>NUCLEOTIDE SEQUENCE [LARGE SCALE GENOMIC DNA]</scope>
    <source>
        <strain evidence="3">CGMCC 4.7241</strain>
    </source>
</reference>
<name>A0ABV7YJ33_9ACTN</name>
<feature type="region of interest" description="Disordered" evidence="1">
    <location>
        <begin position="230"/>
        <end position="253"/>
    </location>
</feature>
<evidence type="ECO:0000313" key="3">
    <source>
        <dbReference type="Proteomes" id="UP001595699"/>
    </source>
</evidence>
<keyword evidence="3" id="KW-1185">Reference proteome</keyword>
<evidence type="ECO:0000256" key="1">
    <source>
        <dbReference type="SAM" id="MobiDB-lite"/>
    </source>
</evidence>
<organism evidence="2 3">
    <name type="scientific">Tenggerimyces flavus</name>
    <dbReference type="NCBI Taxonomy" id="1708749"/>
    <lineage>
        <taxon>Bacteria</taxon>
        <taxon>Bacillati</taxon>
        <taxon>Actinomycetota</taxon>
        <taxon>Actinomycetes</taxon>
        <taxon>Propionibacteriales</taxon>
        <taxon>Nocardioidaceae</taxon>
        <taxon>Tenggerimyces</taxon>
    </lineage>
</organism>
<accession>A0ABV7YJ33</accession>
<feature type="compositionally biased region" description="Basic and acidic residues" evidence="1">
    <location>
        <begin position="1"/>
        <end position="15"/>
    </location>
</feature>
<dbReference type="RefSeq" id="WP_205121558.1">
    <property type="nucleotide sequence ID" value="NZ_JAFBCM010000001.1"/>
</dbReference>
<protein>
    <submittedName>
        <fullName evidence="2">Uncharacterized protein</fullName>
    </submittedName>
</protein>
<proteinExistence type="predicted"/>
<dbReference type="EMBL" id="JBHRZH010000033">
    <property type="protein sequence ID" value="MFC3764794.1"/>
    <property type="molecule type" value="Genomic_DNA"/>
</dbReference>
<feature type="region of interest" description="Disordered" evidence="1">
    <location>
        <begin position="51"/>
        <end position="81"/>
    </location>
</feature>